<sequence length="261" mass="29874">MIHKDTRLRGARIVMERIGHTITTVATSMLKNATGSHINGASVPESSVKDKSNAGNDHFFEAFSLELEMEYRNECRISCSRNKLPPQATPQIITRIRMILENLIDDYQLDLSRSPIVRENIDVMALSAREGLIYSHDDVIPVGFLNIFGVIARGMCFMVPFILDFDWDSLSMTHRILPWLLIAFVSATGLTIIGETSRLWKTFRRMNTYAWTLGIAQEIDKLVQDQDGREEIDERKHGYMISFGEYVEARRKVISERSMVE</sequence>
<name>A0A395MWI8_9HYPO</name>
<protein>
    <submittedName>
        <fullName evidence="2">Uncharacterized protein</fullName>
    </submittedName>
</protein>
<organism evidence="2 3">
    <name type="scientific">Fusarium flagelliforme</name>
    <dbReference type="NCBI Taxonomy" id="2675880"/>
    <lineage>
        <taxon>Eukaryota</taxon>
        <taxon>Fungi</taxon>
        <taxon>Dikarya</taxon>
        <taxon>Ascomycota</taxon>
        <taxon>Pezizomycotina</taxon>
        <taxon>Sordariomycetes</taxon>
        <taxon>Hypocreomycetidae</taxon>
        <taxon>Hypocreales</taxon>
        <taxon>Nectriaceae</taxon>
        <taxon>Fusarium</taxon>
        <taxon>Fusarium incarnatum-equiseti species complex</taxon>
    </lineage>
</organism>
<accession>A0A395MWI8</accession>
<evidence type="ECO:0000313" key="2">
    <source>
        <dbReference type="EMBL" id="RFN52271.1"/>
    </source>
</evidence>
<keyword evidence="1" id="KW-0812">Transmembrane</keyword>
<comment type="caution">
    <text evidence="2">The sequence shown here is derived from an EMBL/GenBank/DDBJ whole genome shotgun (WGS) entry which is preliminary data.</text>
</comment>
<evidence type="ECO:0000256" key="1">
    <source>
        <dbReference type="SAM" id="Phobius"/>
    </source>
</evidence>
<keyword evidence="3" id="KW-1185">Reference proteome</keyword>
<dbReference type="AlphaFoldDB" id="A0A395MWI8"/>
<dbReference type="Proteomes" id="UP000265631">
    <property type="component" value="Unassembled WGS sequence"/>
</dbReference>
<dbReference type="EMBL" id="PXXK01000073">
    <property type="protein sequence ID" value="RFN52271.1"/>
    <property type="molecule type" value="Genomic_DNA"/>
</dbReference>
<keyword evidence="1" id="KW-1133">Transmembrane helix</keyword>
<feature type="transmembrane region" description="Helical" evidence="1">
    <location>
        <begin position="175"/>
        <end position="196"/>
    </location>
</feature>
<proteinExistence type="predicted"/>
<keyword evidence="1" id="KW-0472">Membrane</keyword>
<feature type="transmembrane region" description="Helical" evidence="1">
    <location>
        <begin position="139"/>
        <end position="163"/>
    </location>
</feature>
<gene>
    <name evidence="2" type="ORF">FIE12Z_3457</name>
</gene>
<reference evidence="2 3" key="1">
    <citation type="journal article" date="2018" name="PLoS Pathog.">
        <title>Evolution of structural diversity of trichothecenes, a family of toxins produced by plant pathogenic and entomopathogenic fungi.</title>
        <authorList>
            <person name="Proctor R.H."/>
            <person name="McCormick S.P."/>
            <person name="Kim H.S."/>
            <person name="Cardoza R.E."/>
            <person name="Stanley A.M."/>
            <person name="Lindo L."/>
            <person name="Kelly A."/>
            <person name="Brown D.W."/>
            <person name="Lee T."/>
            <person name="Vaughan M.M."/>
            <person name="Alexander N.J."/>
            <person name="Busman M."/>
            <person name="Gutierrez S."/>
        </authorList>
    </citation>
    <scope>NUCLEOTIDE SEQUENCE [LARGE SCALE GENOMIC DNA]</scope>
    <source>
        <strain evidence="2 3">NRRL 13405</strain>
    </source>
</reference>
<evidence type="ECO:0000313" key="3">
    <source>
        <dbReference type="Proteomes" id="UP000265631"/>
    </source>
</evidence>